<sequence>MTRAGAYRDVFLLPGAARVFLPALVGRLSFAMVTLALLFAVQSSTGSFALAGAATGAFGLANVLASPYRARLVDRRGQRVILRALVVAYAIGLCALAALTATPDAGGWAVVLLAAATGLFPPPLGAAMRVVWGRICPTPALRIRAYSVDAVCEELLFTTGPLLAAGIITIWSAPAALLLTAGVAIVGTVGMTSSTASLAQPTVTVAPPVHARPLRQRSFFAVLVALLGVGVVLGVVEVAAPAFADSLGSVGLAGVLLAAFATGSAFGGLLYGHRDWSGPLSRRLIALGLGMALFCALLALAPSVVFVGFGLAAVGFFLAPSLITGYLLADSLTGPEVRTEAASWINTAVNTGAALAAAGAGLAVDTSSTTAAFLLGAGGALACLTAAAPILVKRGFPAPSPARSGEPASLLRQTPEGDHHPIGHNGDHEPPDDDTDTGRGVVREGSLRPGREQSQNDPRCRDPEPGRIHDPRLPGLDL</sequence>
<evidence type="ECO:0000256" key="1">
    <source>
        <dbReference type="SAM" id="MobiDB-lite"/>
    </source>
</evidence>
<feature type="transmembrane region" description="Helical" evidence="2">
    <location>
        <begin position="341"/>
        <end position="364"/>
    </location>
</feature>
<name>A0A7W9E5B9_9MICO</name>
<dbReference type="Proteomes" id="UP000561726">
    <property type="component" value="Unassembled WGS sequence"/>
</dbReference>
<organism evidence="3 4">
    <name type="scientific">Cryobacterium roopkundense</name>
    <dbReference type="NCBI Taxonomy" id="1001240"/>
    <lineage>
        <taxon>Bacteria</taxon>
        <taxon>Bacillati</taxon>
        <taxon>Actinomycetota</taxon>
        <taxon>Actinomycetes</taxon>
        <taxon>Micrococcales</taxon>
        <taxon>Microbacteriaceae</taxon>
        <taxon>Cryobacterium</taxon>
    </lineage>
</organism>
<dbReference type="AlphaFoldDB" id="A0A7W9E5B9"/>
<protein>
    <submittedName>
        <fullName evidence="3">MFS family permease</fullName>
    </submittedName>
</protein>
<dbReference type="Pfam" id="PF07690">
    <property type="entry name" value="MFS_1"/>
    <property type="match status" value="1"/>
</dbReference>
<feature type="compositionally biased region" description="Basic and acidic residues" evidence="1">
    <location>
        <begin position="441"/>
        <end position="451"/>
    </location>
</feature>
<feature type="transmembrane region" description="Helical" evidence="2">
    <location>
        <begin position="20"/>
        <end position="41"/>
    </location>
</feature>
<dbReference type="PANTHER" id="PTHR23542">
    <property type="match status" value="1"/>
</dbReference>
<feature type="transmembrane region" description="Helical" evidence="2">
    <location>
        <begin position="80"/>
        <end position="101"/>
    </location>
</feature>
<keyword evidence="2" id="KW-0472">Membrane</keyword>
<feature type="transmembrane region" description="Helical" evidence="2">
    <location>
        <begin position="250"/>
        <end position="272"/>
    </location>
</feature>
<feature type="transmembrane region" description="Helical" evidence="2">
    <location>
        <begin position="284"/>
        <end position="301"/>
    </location>
</feature>
<feature type="region of interest" description="Disordered" evidence="1">
    <location>
        <begin position="399"/>
        <end position="478"/>
    </location>
</feature>
<dbReference type="InterPro" id="IPR036259">
    <property type="entry name" value="MFS_trans_sf"/>
</dbReference>
<accession>A0A7W9E5B9</accession>
<evidence type="ECO:0000256" key="2">
    <source>
        <dbReference type="SAM" id="Phobius"/>
    </source>
</evidence>
<feature type="transmembrane region" description="Helical" evidence="2">
    <location>
        <begin position="107"/>
        <end position="131"/>
    </location>
</feature>
<feature type="transmembrane region" description="Helical" evidence="2">
    <location>
        <begin position="151"/>
        <end position="171"/>
    </location>
</feature>
<feature type="transmembrane region" description="Helical" evidence="2">
    <location>
        <begin position="177"/>
        <end position="199"/>
    </location>
</feature>
<comment type="caution">
    <text evidence="3">The sequence shown here is derived from an EMBL/GenBank/DDBJ whole genome shotgun (WGS) entry which is preliminary data.</text>
</comment>
<dbReference type="SUPFAM" id="SSF103473">
    <property type="entry name" value="MFS general substrate transporter"/>
    <property type="match status" value="1"/>
</dbReference>
<evidence type="ECO:0000313" key="3">
    <source>
        <dbReference type="EMBL" id="MBB5641800.1"/>
    </source>
</evidence>
<keyword evidence="2" id="KW-1133">Transmembrane helix</keyword>
<feature type="compositionally biased region" description="Basic and acidic residues" evidence="1">
    <location>
        <begin position="458"/>
        <end position="472"/>
    </location>
</feature>
<dbReference type="EMBL" id="JACHBQ010000001">
    <property type="protein sequence ID" value="MBB5641800.1"/>
    <property type="molecule type" value="Genomic_DNA"/>
</dbReference>
<proteinExistence type="predicted"/>
<keyword evidence="2" id="KW-0812">Transmembrane</keyword>
<dbReference type="Gene3D" id="1.20.1250.20">
    <property type="entry name" value="MFS general substrate transporter like domains"/>
    <property type="match status" value="2"/>
</dbReference>
<dbReference type="PANTHER" id="PTHR23542:SF1">
    <property type="entry name" value="MAJOR FACILITATOR SUPERFAMILY (MFS) PROFILE DOMAIN-CONTAINING PROTEIN"/>
    <property type="match status" value="1"/>
</dbReference>
<feature type="transmembrane region" description="Helical" evidence="2">
    <location>
        <begin position="370"/>
        <end position="392"/>
    </location>
</feature>
<reference evidence="3 4" key="1">
    <citation type="submission" date="2020-08" db="EMBL/GenBank/DDBJ databases">
        <title>Sequencing the genomes of 1000 actinobacteria strains.</title>
        <authorList>
            <person name="Klenk H.-P."/>
        </authorList>
    </citation>
    <scope>NUCLEOTIDE SEQUENCE [LARGE SCALE GENOMIC DNA]</scope>
    <source>
        <strain evidence="3 4">DSM 21065</strain>
    </source>
</reference>
<feature type="transmembrane region" description="Helical" evidence="2">
    <location>
        <begin position="219"/>
        <end position="244"/>
    </location>
</feature>
<evidence type="ECO:0000313" key="4">
    <source>
        <dbReference type="Proteomes" id="UP000561726"/>
    </source>
</evidence>
<feature type="transmembrane region" description="Helical" evidence="2">
    <location>
        <begin position="307"/>
        <end position="329"/>
    </location>
</feature>
<dbReference type="InterPro" id="IPR011701">
    <property type="entry name" value="MFS"/>
</dbReference>
<feature type="compositionally biased region" description="Basic and acidic residues" evidence="1">
    <location>
        <begin position="415"/>
        <end position="429"/>
    </location>
</feature>
<gene>
    <name evidence="3" type="ORF">BJ997_002348</name>
</gene>
<dbReference type="GO" id="GO:0022857">
    <property type="term" value="F:transmembrane transporter activity"/>
    <property type="evidence" value="ECO:0007669"/>
    <property type="project" value="InterPro"/>
</dbReference>
<feature type="transmembrane region" description="Helical" evidence="2">
    <location>
        <begin position="47"/>
        <end position="68"/>
    </location>
</feature>